<reference evidence="3 4" key="1">
    <citation type="journal article" date="2020" name="Microorganisms">
        <title>Osmotic Adaptation and Compatible Solute Biosynthesis of Phototrophic Bacteria as Revealed from Genome Analyses.</title>
        <authorList>
            <person name="Imhoff J.F."/>
            <person name="Rahn T."/>
            <person name="Kunzel S."/>
            <person name="Keller A."/>
            <person name="Neulinger S.C."/>
        </authorList>
    </citation>
    <scope>NUCLEOTIDE SEQUENCE [LARGE SCALE GENOMIC DNA]</scope>
    <source>
        <strain evidence="3 4">DSM 9895</strain>
    </source>
</reference>
<organism evidence="3 4">
    <name type="scientific">Rhodovibrio sodomensis</name>
    <dbReference type="NCBI Taxonomy" id="1088"/>
    <lineage>
        <taxon>Bacteria</taxon>
        <taxon>Pseudomonadati</taxon>
        <taxon>Pseudomonadota</taxon>
        <taxon>Alphaproteobacteria</taxon>
        <taxon>Rhodospirillales</taxon>
        <taxon>Rhodovibrionaceae</taxon>
        <taxon>Rhodovibrio</taxon>
    </lineage>
</organism>
<evidence type="ECO:0008006" key="5">
    <source>
        <dbReference type="Google" id="ProtNLM"/>
    </source>
</evidence>
<feature type="compositionally biased region" description="Basic and acidic residues" evidence="2">
    <location>
        <begin position="46"/>
        <end position="76"/>
    </location>
</feature>
<comment type="caution">
    <text evidence="3">The sequence shown here is derived from an EMBL/GenBank/DDBJ whole genome shotgun (WGS) entry which is preliminary data.</text>
</comment>
<dbReference type="InterPro" id="IPR036165">
    <property type="entry name" value="YefM-like_sf"/>
</dbReference>
<dbReference type="RefSeq" id="WP_200343865.1">
    <property type="nucleotide sequence ID" value="NZ_NRRL01000159.1"/>
</dbReference>
<keyword evidence="4" id="KW-1185">Reference proteome</keyword>
<sequence length="100" mass="11131">MRRVSDSEAQDRLHELVRAAAAGERIAITADDGGVAELGPAADADADGRGDDTAEDLRPGDQKTPEERQRAKERLMRRLRSQTPTGKPRDWTRDELYDDD</sequence>
<evidence type="ECO:0000313" key="3">
    <source>
        <dbReference type="EMBL" id="MBK1671227.1"/>
    </source>
</evidence>
<feature type="region of interest" description="Disordered" evidence="2">
    <location>
        <begin position="31"/>
        <end position="100"/>
    </location>
</feature>
<protein>
    <recommendedName>
        <fullName evidence="5">Type II toxin-antitoxin system prevent-host-death family antitoxin</fullName>
    </recommendedName>
</protein>
<evidence type="ECO:0000313" key="4">
    <source>
        <dbReference type="Proteomes" id="UP001296873"/>
    </source>
</evidence>
<comment type="similarity">
    <text evidence="1">Belongs to the phD/YefM antitoxin family.</text>
</comment>
<dbReference type="Proteomes" id="UP001296873">
    <property type="component" value="Unassembled WGS sequence"/>
</dbReference>
<dbReference type="EMBL" id="NRRL01000159">
    <property type="protein sequence ID" value="MBK1671227.1"/>
    <property type="molecule type" value="Genomic_DNA"/>
</dbReference>
<proteinExistence type="inferred from homology"/>
<accession>A0ABS1DMS4</accession>
<evidence type="ECO:0000256" key="1">
    <source>
        <dbReference type="ARBA" id="ARBA00009981"/>
    </source>
</evidence>
<evidence type="ECO:0000256" key="2">
    <source>
        <dbReference type="SAM" id="MobiDB-lite"/>
    </source>
</evidence>
<gene>
    <name evidence="3" type="ORF">CKO28_24810</name>
</gene>
<name>A0ABS1DMS4_9PROT</name>
<feature type="compositionally biased region" description="Basic and acidic residues" evidence="2">
    <location>
        <begin position="87"/>
        <end position="100"/>
    </location>
</feature>
<dbReference type="SUPFAM" id="SSF143120">
    <property type="entry name" value="YefM-like"/>
    <property type="match status" value="1"/>
</dbReference>